<proteinExistence type="inferred from homology"/>
<dbReference type="Proteomes" id="UP001374584">
    <property type="component" value="Unassembled WGS sequence"/>
</dbReference>
<dbReference type="GO" id="GO:0003729">
    <property type="term" value="F:mRNA binding"/>
    <property type="evidence" value="ECO:0007669"/>
    <property type="project" value="UniProtKB-UniRule"/>
</dbReference>
<dbReference type="InterPro" id="IPR017340">
    <property type="entry name" value="U1_snRNP-C"/>
</dbReference>
<accession>A0AAN9MJG9</accession>
<evidence type="ECO:0000256" key="3">
    <source>
        <dbReference type="ARBA" id="ARBA00022771"/>
    </source>
</evidence>
<dbReference type="GO" id="GO:0000243">
    <property type="term" value="C:commitment complex"/>
    <property type="evidence" value="ECO:0007669"/>
    <property type="project" value="UniProtKB-UniRule"/>
</dbReference>
<dbReference type="PANTHER" id="PTHR31148">
    <property type="entry name" value="U1 SMALL NUCLEAR RIBONUCLEOPROTEIN C"/>
    <property type="match status" value="1"/>
</dbReference>
<dbReference type="Pfam" id="PF06220">
    <property type="entry name" value="zf-U1"/>
    <property type="match status" value="1"/>
</dbReference>
<feature type="compositionally biased region" description="Polar residues" evidence="10">
    <location>
        <begin position="204"/>
        <end position="222"/>
    </location>
</feature>
<dbReference type="HAMAP" id="MF_03153">
    <property type="entry name" value="U1_C"/>
    <property type="match status" value="1"/>
</dbReference>
<protein>
    <recommendedName>
        <fullName evidence="9">U1 small nuclear ribonucleoprotein C</fullName>
        <shortName evidence="9">U1 snRNP C</shortName>
        <shortName evidence="9">U1-C</shortName>
        <shortName evidence="9">U1C</shortName>
    </recommendedName>
</protein>
<dbReference type="InterPro" id="IPR000690">
    <property type="entry name" value="Matrin/U1-C_Znf_C2H2"/>
</dbReference>
<organism evidence="12 13">
    <name type="scientific">Phaseolus coccineus</name>
    <name type="common">Scarlet runner bean</name>
    <name type="synonym">Phaseolus multiflorus</name>
    <dbReference type="NCBI Taxonomy" id="3886"/>
    <lineage>
        <taxon>Eukaryota</taxon>
        <taxon>Viridiplantae</taxon>
        <taxon>Streptophyta</taxon>
        <taxon>Embryophyta</taxon>
        <taxon>Tracheophyta</taxon>
        <taxon>Spermatophyta</taxon>
        <taxon>Magnoliopsida</taxon>
        <taxon>eudicotyledons</taxon>
        <taxon>Gunneridae</taxon>
        <taxon>Pentapetalae</taxon>
        <taxon>rosids</taxon>
        <taxon>fabids</taxon>
        <taxon>Fabales</taxon>
        <taxon>Fabaceae</taxon>
        <taxon>Papilionoideae</taxon>
        <taxon>50 kb inversion clade</taxon>
        <taxon>NPAAA clade</taxon>
        <taxon>indigoferoid/millettioid clade</taxon>
        <taxon>Phaseoleae</taxon>
        <taxon>Phaseolus</taxon>
    </lineage>
</organism>
<dbReference type="PANTHER" id="PTHR31148:SF1">
    <property type="entry name" value="U1 SMALL NUCLEAR RIBONUCLEOPROTEIN C"/>
    <property type="match status" value="1"/>
</dbReference>
<feature type="compositionally biased region" description="Pro residues" evidence="10">
    <location>
        <begin position="182"/>
        <end position="193"/>
    </location>
</feature>
<keyword evidence="2 9" id="KW-0479">Metal-binding</keyword>
<dbReference type="GO" id="GO:0000395">
    <property type="term" value="P:mRNA 5'-splice site recognition"/>
    <property type="evidence" value="ECO:0007669"/>
    <property type="project" value="UniProtKB-UniRule"/>
</dbReference>
<dbReference type="GO" id="GO:0071004">
    <property type="term" value="C:U2-type prespliceosome"/>
    <property type="evidence" value="ECO:0007669"/>
    <property type="project" value="UniProtKB-UniRule"/>
</dbReference>
<name>A0AAN9MJG9_PHACN</name>
<dbReference type="InterPro" id="IPR003604">
    <property type="entry name" value="Matrin/U1-like-C_Znf_C2H2"/>
</dbReference>
<evidence type="ECO:0000256" key="4">
    <source>
        <dbReference type="ARBA" id="ARBA00022833"/>
    </source>
</evidence>
<keyword evidence="5 9" id="KW-0694">RNA-binding</keyword>
<comment type="similarity">
    <text evidence="9">Belongs to the U1 small nuclear ribonucleoprotein C family.</text>
</comment>
<evidence type="ECO:0000256" key="8">
    <source>
        <dbReference type="ARBA" id="ARBA00046357"/>
    </source>
</evidence>
<dbReference type="SMART" id="SM00451">
    <property type="entry name" value="ZnF_U1"/>
    <property type="match status" value="1"/>
</dbReference>
<gene>
    <name evidence="12" type="ORF">VNO80_15015</name>
</gene>
<feature type="domain" description="Matrin-type" evidence="11">
    <location>
        <begin position="37"/>
        <end position="69"/>
    </location>
</feature>
<keyword evidence="7 9" id="KW-0687">Ribonucleoprotein</keyword>
<dbReference type="InterPro" id="IPR013085">
    <property type="entry name" value="U1-CZ_Znf_C2H2"/>
</dbReference>
<feature type="region of interest" description="Disordered" evidence="10">
    <location>
        <begin position="144"/>
        <end position="240"/>
    </location>
</feature>
<evidence type="ECO:0000256" key="2">
    <source>
        <dbReference type="ARBA" id="ARBA00022723"/>
    </source>
</evidence>
<feature type="compositionally biased region" description="Pro residues" evidence="10">
    <location>
        <begin position="161"/>
        <end position="172"/>
    </location>
</feature>
<dbReference type="GO" id="GO:0005685">
    <property type="term" value="C:U1 snRNP"/>
    <property type="evidence" value="ECO:0007669"/>
    <property type="project" value="UniProtKB-UniRule"/>
</dbReference>
<dbReference type="Gene3D" id="3.30.160.60">
    <property type="entry name" value="Classic Zinc Finger"/>
    <property type="match status" value="1"/>
</dbReference>
<comment type="subcellular location">
    <subcellularLocation>
        <location evidence="1 9">Nucleus</location>
    </subcellularLocation>
</comment>
<evidence type="ECO:0000259" key="11">
    <source>
        <dbReference type="PROSITE" id="PS50171"/>
    </source>
</evidence>
<dbReference type="InterPro" id="IPR036236">
    <property type="entry name" value="Znf_C2H2_sf"/>
</dbReference>
<evidence type="ECO:0000256" key="5">
    <source>
        <dbReference type="ARBA" id="ARBA00022884"/>
    </source>
</evidence>
<evidence type="ECO:0000256" key="10">
    <source>
        <dbReference type="SAM" id="MobiDB-lite"/>
    </source>
</evidence>
<keyword evidence="3 9" id="KW-0863">Zinc-finger</keyword>
<keyword evidence="13" id="KW-1185">Reference proteome</keyword>
<keyword evidence="6 9" id="KW-0539">Nucleus</keyword>
<dbReference type="SUPFAM" id="SSF57667">
    <property type="entry name" value="beta-beta-alpha zinc fingers"/>
    <property type="match status" value="1"/>
</dbReference>
<comment type="caution">
    <text evidence="12">The sequence shown here is derived from an EMBL/GenBank/DDBJ whole genome shotgun (WGS) entry which is preliminary data.</text>
</comment>
<dbReference type="PROSITE" id="PS50171">
    <property type="entry name" value="ZF_MATRIN"/>
    <property type="match status" value="1"/>
</dbReference>
<evidence type="ECO:0000313" key="12">
    <source>
        <dbReference type="EMBL" id="KAK7355754.1"/>
    </source>
</evidence>
<evidence type="ECO:0000256" key="6">
    <source>
        <dbReference type="ARBA" id="ARBA00023242"/>
    </source>
</evidence>
<dbReference type="GO" id="GO:0030627">
    <property type="term" value="F:pre-mRNA 5'-splice site binding"/>
    <property type="evidence" value="ECO:0007669"/>
    <property type="project" value="InterPro"/>
</dbReference>
<dbReference type="GO" id="GO:0008270">
    <property type="term" value="F:zinc ion binding"/>
    <property type="evidence" value="ECO:0007669"/>
    <property type="project" value="UniProtKB-UniRule"/>
</dbReference>
<evidence type="ECO:0000256" key="1">
    <source>
        <dbReference type="ARBA" id="ARBA00004123"/>
    </source>
</evidence>
<dbReference type="EMBL" id="JAYMYR010000006">
    <property type="protein sequence ID" value="KAK7355754.1"/>
    <property type="molecule type" value="Genomic_DNA"/>
</dbReference>
<reference evidence="12 13" key="1">
    <citation type="submission" date="2024-01" db="EMBL/GenBank/DDBJ databases">
        <title>The genomes of 5 underutilized Papilionoideae crops provide insights into root nodulation and disease resistanc.</title>
        <authorList>
            <person name="Jiang F."/>
        </authorList>
    </citation>
    <scope>NUCLEOTIDE SEQUENCE [LARGE SCALE GENOMIC DNA]</scope>
    <source>
        <strain evidence="12">JINMINGXINNONG_FW02</strain>
        <tissue evidence="12">Leaves</tissue>
    </source>
</reference>
<comment type="subunit">
    <text evidence="9">U1 snRNP is composed of the 7 core Sm proteins B/B', D1, D2, D3, E, F and G that assemble in a heptameric protein ring on the Sm site of the small nuclear RNA to form the core snRNP, and at least 3 U1 snRNP-specific proteins U1-70K, U1-A and U1-C. U1-C interacts with U1 snRNA and the 5' splice-site region of the pre-mRNA.</text>
</comment>
<keyword evidence="4 9" id="KW-0862">Zinc</keyword>
<dbReference type="FunFam" id="3.30.160.60:FF:000059">
    <property type="entry name" value="U1 small nuclear ribonucleoprotein C"/>
    <property type="match status" value="1"/>
</dbReference>
<evidence type="ECO:0000256" key="9">
    <source>
        <dbReference type="HAMAP-Rule" id="MF_03153"/>
    </source>
</evidence>
<comment type="function">
    <text evidence="9">Component of the spliceosomal U1 snRNP, which is essential for recognition of the pre-mRNA 5' splice-site and the subsequent assembly of the spliceosome. U1-C is directly involved in initial 5' splice-site recognition for both constitutive and regulated alternative splicing. The interaction with the 5' splice-site seems to precede base-pairing between the pre-mRNA and the U1 snRNA. Stimulates commitment or early (E) complex formation by stabilizing the base pairing of the 5' end of the U1 snRNA and the 5' splice-site region.</text>
</comment>
<evidence type="ECO:0000313" key="13">
    <source>
        <dbReference type="Proteomes" id="UP001374584"/>
    </source>
</evidence>
<dbReference type="GO" id="GO:0030619">
    <property type="term" value="F:U1 snRNA binding"/>
    <property type="evidence" value="ECO:0007669"/>
    <property type="project" value="UniProtKB-UniRule"/>
</dbReference>
<evidence type="ECO:0000256" key="7">
    <source>
        <dbReference type="ARBA" id="ARBA00023274"/>
    </source>
</evidence>
<dbReference type="GO" id="GO:0000387">
    <property type="term" value="P:spliceosomal snRNP assembly"/>
    <property type="evidence" value="ECO:0007669"/>
    <property type="project" value="UniProtKB-UniRule"/>
</dbReference>
<comment type="subunit">
    <text evidence="8">Component of the U1 snRNP. The U1 snRNP is composed of the U1 snRNA and the 7 core Sm proteins SNRPB, SNRPD1, SNRPD2, SNRPD3, SNRPE, SNRPF and SNRPG that assemble in a heptameric protein ring on the Sm site of the small nuclear RNA to form the core snRNP, and at least 3 U1 snRNP-specific proteins SNRNP70/U1-70K, SNRPA/U1-A and SNRPC/U1-C. SNRPC/U1-C interacts with U1 snRNA and the 5' splice-site region of the pre-mRNA. Interacts (via N-terminus) with TIA1 (via C-terminus); thereby promoting spliceosomal U1 snRNP recruitment to 5' splice sites.</text>
</comment>
<sequence>MQKDLYYQPYHLQKRKFWQCLRFLAGLIVIETVMPRYYCDYCDTYLTHDSPSVRKQHNAGYKHKANVRTYYQQFEEQQTQSLIDQRIKEHLGQAAAFQQVGVAYNHLMVQRPNLPPVLPPPRLPIPGNAQVPGSQPLMPGMRPPVFPRPHPGAPGYVSAPTMPPMLPPPGAPQMPGQLNTLPRPPSLAPPPTVPGSTAAPASNGAPSMVSSAMYQANPSAPSSGGYDNYNASAQAPDGNH</sequence>
<dbReference type="AlphaFoldDB" id="A0AAN9MJG9"/>